<accession>A0A1B9NBC5</accession>
<evidence type="ECO:0000313" key="3">
    <source>
        <dbReference type="Proteomes" id="UP000093355"/>
    </source>
</evidence>
<dbReference type="Pfam" id="PF19484">
    <property type="entry name" value="DUF6020"/>
    <property type="match status" value="1"/>
</dbReference>
<dbReference type="RefSeq" id="WP_067026252.1">
    <property type="nucleotide sequence ID" value="NZ_JRNY01000004.1"/>
</dbReference>
<dbReference type="EMBL" id="LXMD01000023">
    <property type="protein sequence ID" value="OCG73905.1"/>
    <property type="molecule type" value="Genomic_DNA"/>
</dbReference>
<dbReference type="AlphaFoldDB" id="A0A1B9NBC5"/>
<feature type="transmembrane region" description="Helical" evidence="1">
    <location>
        <begin position="286"/>
        <end position="311"/>
    </location>
</feature>
<evidence type="ECO:0000313" key="2">
    <source>
        <dbReference type="EMBL" id="OCG73905.1"/>
    </source>
</evidence>
<dbReference type="OrthoDB" id="3757494at2"/>
<feature type="transmembrane region" description="Helical" evidence="1">
    <location>
        <begin position="107"/>
        <end position="124"/>
    </location>
</feature>
<keyword evidence="1" id="KW-0472">Membrane</keyword>
<gene>
    <name evidence="2" type="ORF">A7J15_06755</name>
</gene>
<evidence type="ECO:0008006" key="4">
    <source>
        <dbReference type="Google" id="ProtNLM"/>
    </source>
</evidence>
<feature type="transmembrane region" description="Helical" evidence="1">
    <location>
        <begin position="200"/>
        <end position="219"/>
    </location>
</feature>
<feature type="transmembrane region" description="Helical" evidence="1">
    <location>
        <begin position="317"/>
        <end position="335"/>
    </location>
</feature>
<evidence type="ECO:0000256" key="1">
    <source>
        <dbReference type="SAM" id="Phobius"/>
    </source>
</evidence>
<feature type="transmembrane region" description="Helical" evidence="1">
    <location>
        <begin position="501"/>
        <end position="522"/>
    </location>
</feature>
<feature type="transmembrane region" description="Helical" evidence="1">
    <location>
        <begin position="176"/>
        <end position="194"/>
    </location>
</feature>
<feature type="transmembrane region" description="Helical" evidence="1">
    <location>
        <begin position="12"/>
        <end position="32"/>
    </location>
</feature>
<comment type="caution">
    <text evidence="2">The sequence shown here is derived from an EMBL/GenBank/DDBJ whole genome shotgun (WGS) entry which is preliminary data.</text>
</comment>
<sequence length="587" mass="62486">MRRATGRGAAVLLPAIVIGVIAAYTAVGWLRRAHEAATHAEPLLFSRELAEHLPLAALVFVVAAAVCAGVVIALRWVARAALASGSGGAPGTLGAAVAWVYARWWRLALVLAVVWAPLLALRWPGAVNPDFALMVTEIAKTRSEFAPGEARPFDVYPIAYSLIPDGELVWSNQHNAFLTLVYGGVAALSGVLFHSYVPGIVLLSGTQALFTLFALGRALQLVGRGVARPGMKAAALALTAAGAMIALWSMDLSKNPLFAAAFVWWLALVIDRALLSRRRWWVAETLVATTVMILSVKFGLYVALAGALLLLLHRAGWRAVALGVLVPVAVLQVALRGLIGVGVVIPDDPTEARVTQLQQVALIAREDPAALTPERRAVIERVFDLDAMVAAYVPETADPVKSSGFEDNGSYRWRTVQPQDWDGFTGVWLQLAAERPDLFVDAFLLKSDKYLDPAADTYPWPPLRTWDWTVSYSLDLSGVNPGGRSALEAGLAAAYASPARYLISPSAWAVLTLLLCAVAVSLRRPGAMTWSLLLALQIGVALLAPLNGSGRYLLGVIYAAGVVFLALGLRPTRPAADDADAGSTALP</sequence>
<dbReference type="InterPro" id="IPR046062">
    <property type="entry name" value="DUF6020"/>
</dbReference>
<protein>
    <recommendedName>
        <fullName evidence="4">Glycosyltransferase RgtA/B/C/D-like domain-containing protein</fullName>
    </recommendedName>
</protein>
<keyword evidence="3" id="KW-1185">Reference proteome</keyword>
<reference evidence="2 3" key="1">
    <citation type="submission" date="2016-05" db="EMBL/GenBank/DDBJ databases">
        <authorList>
            <person name="Lavstsen T."/>
            <person name="Jespersen J.S."/>
        </authorList>
    </citation>
    <scope>NUCLEOTIDE SEQUENCE [LARGE SCALE GENOMIC DNA]</scope>
    <source>
        <strain evidence="2 3">YLB-01</strain>
    </source>
</reference>
<organism evidence="2 3">
    <name type="scientific">Microbacterium sediminis</name>
    <dbReference type="NCBI Taxonomy" id="904291"/>
    <lineage>
        <taxon>Bacteria</taxon>
        <taxon>Bacillati</taxon>
        <taxon>Actinomycetota</taxon>
        <taxon>Actinomycetes</taxon>
        <taxon>Micrococcales</taxon>
        <taxon>Microbacteriaceae</taxon>
        <taxon>Microbacterium</taxon>
    </lineage>
</organism>
<keyword evidence="1" id="KW-1133">Transmembrane helix</keyword>
<feature type="transmembrane region" description="Helical" evidence="1">
    <location>
        <begin position="256"/>
        <end position="274"/>
    </location>
</feature>
<feature type="transmembrane region" description="Helical" evidence="1">
    <location>
        <begin position="231"/>
        <end position="250"/>
    </location>
</feature>
<name>A0A1B9NBC5_9MICO</name>
<feature type="transmembrane region" description="Helical" evidence="1">
    <location>
        <begin position="52"/>
        <end position="74"/>
    </location>
</feature>
<feature type="transmembrane region" description="Helical" evidence="1">
    <location>
        <begin position="552"/>
        <end position="569"/>
    </location>
</feature>
<keyword evidence="1" id="KW-0812">Transmembrane</keyword>
<dbReference type="Proteomes" id="UP000093355">
    <property type="component" value="Unassembled WGS sequence"/>
</dbReference>
<feature type="transmembrane region" description="Helical" evidence="1">
    <location>
        <begin position="528"/>
        <end position="545"/>
    </location>
</feature>
<proteinExistence type="predicted"/>
<dbReference type="STRING" id="904291.A7J15_06755"/>